<comment type="caution">
    <text evidence="7">The sequence shown here is derived from an EMBL/GenBank/DDBJ whole genome shotgun (WGS) entry which is preliminary data.</text>
</comment>
<dbReference type="Pfam" id="PF05485">
    <property type="entry name" value="THAP"/>
    <property type="match status" value="1"/>
</dbReference>
<dbReference type="PANTHER" id="PTHR46600">
    <property type="entry name" value="THAP DOMAIN-CONTAINING"/>
    <property type="match status" value="1"/>
</dbReference>
<keyword evidence="4 5" id="KW-0238">DNA-binding</keyword>
<keyword evidence="3" id="KW-0862">Zinc</keyword>
<protein>
    <recommendedName>
        <fullName evidence="6">THAP-type domain-containing protein</fullName>
    </recommendedName>
</protein>
<dbReference type="EMBL" id="VTPC01000518">
    <property type="protein sequence ID" value="KAF2905508.1"/>
    <property type="molecule type" value="Genomic_DNA"/>
</dbReference>
<dbReference type="SMART" id="SM00980">
    <property type="entry name" value="THAP"/>
    <property type="match status" value="1"/>
</dbReference>
<dbReference type="OrthoDB" id="5988927at2759"/>
<dbReference type="InterPro" id="IPR038441">
    <property type="entry name" value="THAP_Znf_sf"/>
</dbReference>
<organism evidence="7 8">
    <name type="scientific">Ignelater luminosus</name>
    <name type="common">Cucubano</name>
    <name type="synonym">Pyrophorus luminosus</name>
    <dbReference type="NCBI Taxonomy" id="2038154"/>
    <lineage>
        <taxon>Eukaryota</taxon>
        <taxon>Metazoa</taxon>
        <taxon>Ecdysozoa</taxon>
        <taxon>Arthropoda</taxon>
        <taxon>Hexapoda</taxon>
        <taxon>Insecta</taxon>
        <taxon>Pterygota</taxon>
        <taxon>Neoptera</taxon>
        <taxon>Endopterygota</taxon>
        <taxon>Coleoptera</taxon>
        <taxon>Polyphaga</taxon>
        <taxon>Elateriformia</taxon>
        <taxon>Elateroidea</taxon>
        <taxon>Elateridae</taxon>
        <taxon>Agrypninae</taxon>
        <taxon>Pyrophorini</taxon>
        <taxon>Ignelater</taxon>
    </lineage>
</organism>
<dbReference type="GO" id="GO:0008270">
    <property type="term" value="F:zinc ion binding"/>
    <property type="evidence" value="ECO:0007669"/>
    <property type="project" value="UniProtKB-KW"/>
</dbReference>
<keyword evidence="2 5" id="KW-0863">Zinc-finger</keyword>
<evidence type="ECO:0000256" key="3">
    <source>
        <dbReference type="ARBA" id="ARBA00022833"/>
    </source>
</evidence>
<dbReference type="InterPro" id="IPR026516">
    <property type="entry name" value="THAP1/10"/>
</dbReference>
<feature type="domain" description="THAP-type" evidence="6">
    <location>
        <begin position="1"/>
        <end position="87"/>
    </location>
</feature>
<dbReference type="InterPro" id="IPR006612">
    <property type="entry name" value="THAP_Znf"/>
</dbReference>
<gene>
    <name evidence="7" type="ORF">ILUMI_00674</name>
</gene>
<feature type="non-terminal residue" evidence="7">
    <location>
        <position position="149"/>
    </location>
</feature>
<dbReference type="GO" id="GO:0043565">
    <property type="term" value="F:sequence-specific DNA binding"/>
    <property type="evidence" value="ECO:0007669"/>
    <property type="project" value="InterPro"/>
</dbReference>
<evidence type="ECO:0000256" key="1">
    <source>
        <dbReference type="ARBA" id="ARBA00022723"/>
    </source>
</evidence>
<evidence type="ECO:0000256" key="5">
    <source>
        <dbReference type="PROSITE-ProRule" id="PRU00309"/>
    </source>
</evidence>
<dbReference type="Gene3D" id="6.20.210.20">
    <property type="entry name" value="THAP domain"/>
    <property type="match status" value="1"/>
</dbReference>
<evidence type="ECO:0000313" key="8">
    <source>
        <dbReference type="Proteomes" id="UP000801492"/>
    </source>
</evidence>
<keyword evidence="8" id="KW-1185">Reference proteome</keyword>
<proteinExistence type="predicted"/>
<dbReference type="PANTHER" id="PTHR46600:SF11">
    <property type="entry name" value="THAP DOMAIN-CONTAINING PROTEIN 10"/>
    <property type="match status" value="1"/>
</dbReference>
<reference evidence="7" key="1">
    <citation type="submission" date="2019-08" db="EMBL/GenBank/DDBJ databases">
        <title>The genome of the North American firefly Photinus pyralis.</title>
        <authorList>
            <consortium name="Photinus pyralis genome working group"/>
            <person name="Fallon T.R."/>
            <person name="Sander Lower S.E."/>
            <person name="Weng J.-K."/>
        </authorList>
    </citation>
    <scope>NUCLEOTIDE SEQUENCE</scope>
    <source>
        <strain evidence="7">TRF0915ILg1</strain>
        <tissue evidence="7">Whole body</tissue>
    </source>
</reference>
<evidence type="ECO:0000256" key="2">
    <source>
        <dbReference type="ARBA" id="ARBA00022771"/>
    </source>
</evidence>
<dbReference type="PROSITE" id="PS50950">
    <property type="entry name" value="ZF_THAP"/>
    <property type="match status" value="1"/>
</dbReference>
<dbReference type="AlphaFoldDB" id="A0A8K0DLU2"/>
<evidence type="ECO:0000256" key="4">
    <source>
        <dbReference type="ARBA" id="ARBA00023125"/>
    </source>
</evidence>
<keyword evidence="1" id="KW-0479">Metal-binding</keyword>
<accession>A0A8K0DLU2</accession>
<name>A0A8K0DLU2_IGNLU</name>
<sequence length="149" mass="17129">MVKYCCAYGCTNEWMPGGNTTFHKYVIFSSPHKRPDLLKLWIHSLRCEDFKPSLTTVICSAHFTKNDYLESGGNKKLLKKDAVPSVFNFLQHLQRKTSSRRIILQHTEEPMDTSCNEVVEDSCSPKRTSDICTQTPNFISKSEAYLKMK</sequence>
<dbReference type="SUPFAM" id="SSF57716">
    <property type="entry name" value="Glucocorticoid receptor-like (DNA-binding domain)"/>
    <property type="match status" value="1"/>
</dbReference>
<evidence type="ECO:0000313" key="7">
    <source>
        <dbReference type="EMBL" id="KAF2905508.1"/>
    </source>
</evidence>
<dbReference type="Proteomes" id="UP000801492">
    <property type="component" value="Unassembled WGS sequence"/>
</dbReference>
<dbReference type="SMART" id="SM00692">
    <property type="entry name" value="DM3"/>
    <property type="match status" value="1"/>
</dbReference>
<evidence type="ECO:0000259" key="6">
    <source>
        <dbReference type="PROSITE" id="PS50950"/>
    </source>
</evidence>